<proteinExistence type="predicted"/>
<accession>A0AAX6RH99</accession>
<feature type="region of interest" description="Disordered" evidence="1">
    <location>
        <begin position="1"/>
        <end position="30"/>
    </location>
</feature>
<keyword evidence="2" id="KW-1185">Reference proteome</keyword>
<gene>
    <name evidence="3" type="primary">LOC110344845</name>
</gene>
<sequence length="319" mass="33856">MFCRNTLATPCAPQAQSNGHRPGHHGVDTWAPVTGTSGLCRGSSIGSPPWQVSALRKPECESLPHPPVSASPTERRPCARGERPQAGLGAGAQRERGFYGLAGTQPVVSTETHTTSRRDMAIMGGPGSPIRRVSLAQSETLYRRETLLLQTPALGTTEVRAPVPGRAGTGGWSGLQMLLAAQQEEVNPPGPRTGKAFSEAGTGHSSKAPQAQVLPSCAAQPGLSKLFTWDPRLISGQQAGPSVFLAAEKPSERSRITKSHFKTPAKDTKQRQPEVSGAHSHTRPRSLPGKKNKSRGRLLPAGFEIVVVADLSWGLSLQF</sequence>
<evidence type="ECO:0000256" key="1">
    <source>
        <dbReference type="SAM" id="MobiDB-lite"/>
    </source>
</evidence>
<name>A0AAX6RH99_HETGA</name>
<feature type="region of interest" description="Disordered" evidence="1">
    <location>
        <begin position="249"/>
        <end position="295"/>
    </location>
</feature>
<dbReference type="AlphaFoldDB" id="A0AAX6RH99"/>
<evidence type="ECO:0000313" key="2">
    <source>
        <dbReference type="Proteomes" id="UP000694906"/>
    </source>
</evidence>
<dbReference type="Proteomes" id="UP000694906">
    <property type="component" value="Unplaced"/>
</dbReference>
<feature type="compositionally biased region" description="Basic and acidic residues" evidence="1">
    <location>
        <begin position="73"/>
        <end position="83"/>
    </location>
</feature>
<organism evidence="2 3">
    <name type="scientific">Heterocephalus glaber</name>
    <name type="common">Naked mole rat</name>
    <dbReference type="NCBI Taxonomy" id="10181"/>
    <lineage>
        <taxon>Eukaryota</taxon>
        <taxon>Metazoa</taxon>
        <taxon>Chordata</taxon>
        <taxon>Craniata</taxon>
        <taxon>Vertebrata</taxon>
        <taxon>Euteleostomi</taxon>
        <taxon>Mammalia</taxon>
        <taxon>Eutheria</taxon>
        <taxon>Euarchontoglires</taxon>
        <taxon>Glires</taxon>
        <taxon>Rodentia</taxon>
        <taxon>Hystricomorpha</taxon>
        <taxon>Bathyergidae</taxon>
        <taxon>Heterocephalus</taxon>
    </lineage>
</organism>
<reference evidence="3" key="1">
    <citation type="submission" date="2025-08" db="UniProtKB">
        <authorList>
            <consortium name="RefSeq"/>
        </authorList>
    </citation>
    <scope>IDENTIFICATION</scope>
</reference>
<dbReference type="GeneID" id="110344845"/>
<feature type="region of interest" description="Disordered" evidence="1">
    <location>
        <begin position="107"/>
        <end position="130"/>
    </location>
</feature>
<evidence type="ECO:0000313" key="3">
    <source>
        <dbReference type="RefSeq" id="XP_021095987.1"/>
    </source>
</evidence>
<feature type="compositionally biased region" description="Basic residues" evidence="1">
    <location>
        <begin position="280"/>
        <end position="295"/>
    </location>
</feature>
<feature type="region of interest" description="Disordered" evidence="1">
    <location>
        <begin position="60"/>
        <end position="90"/>
    </location>
</feature>
<protein>
    <submittedName>
        <fullName evidence="3">Uncharacterized protein LOC110344845</fullName>
    </submittedName>
</protein>
<dbReference type="RefSeq" id="XP_021095987.1">
    <property type="nucleotide sequence ID" value="XM_021240328.1"/>
</dbReference>